<dbReference type="HAMAP" id="MF_01805">
    <property type="entry name" value="ScpA"/>
    <property type="match status" value="1"/>
</dbReference>
<dbReference type="AlphaFoldDB" id="U7UH05"/>
<keyword evidence="3" id="KW-0963">Cytoplasm</keyword>
<protein>
    <recommendedName>
        <fullName evidence="2 3">Segregation and condensation protein A</fullName>
    </recommendedName>
</protein>
<dbReference type="Gene3D" id="6.10.250.2410">
    <property type="match status" value="1"/>
</dbReference>
<comment type="function">
    <text evidence="3">Participates in chromosomal partition during cell division. May act via the formation of a condensin-like complex containing Smc and ScpB that pull DNA away from mid-cell into both cell halves.</text>
</comment>
<dbReference type="Proteomes" id="UP000017090">
    <property type="component" value="Unassembled WGS sequence"/>
</dbReference>
<dbReference type="GO" id="GO:0005737">
    <property type="term" value="C:cytoplasm"/>
    <property type="evidence" value="ECO:0007669"/>
    <property type="project" value="UniProtKB-SubCell"/>
</dbReference>
<evidence type="ECO:0000256" key="2">
    <source>
        <dbReference type="ARBA" id="ARBA00044777"/>
    </source>
</evidence>
<dbReference type="GO" id="GO:0006260">
    <property type="term" value="P:DNA replication"/>
    <property type="evidence" value="ECO:0007669"/>
    <property type="project" value="UniProtKB-UniRule"/>
</dbReference>
<dbReference type="STRING" id="1111454.HMPREF1250_0802"/>
<keyword evidence="5" id="KW-1185">Reference proteome</keyword>
<keyword evidence="1 3" id="KW-0159">Chromosome partition</keyword>
<evidence type="ECO:0000313" key="5">
    <source>
        <dbReference type="Proteomes" id="UP000017090"/>
    </source>
</evidence>
<keyword evidence="3" id="KW-0131">Cell cycle</keyword>
<dbReference type="Pfam" id="PF02616">
    <property type="entry name" value="SMC_ScpA"/>
    <property type="match status" value="1"/>
</dbReference>
<dbReference type="PANTHER" id="PTHR33969:SF2">
    <property type="entry name" value="SEGREGATION AND CONDENSATION PROTEIN A"/>
    <property type="match status" value="1"/>
</dbReference>
<dbReference type="PATRIC" id="fig|1111454.3.peg.1691"/>
<comment type="subunit">
    <text evidence="3">Component of a cohesin-like complex composed of ScpA, ScpB and the Smc homodimer, in which ScpA and ScpB bind to the head domain of Smc. The presence of the three proteins is required for the association of the complex with DNA.</text>
</comment>
<gene>
    <name evidence="3" type="primary">scpA</name>
    <name evidence="4" type="ORF">HMPREF1250_0802</name>
</gene>
<name>U7UH05_9FIRM</name>
<dbReference type="eggNOG" id="COG1354">
    <property type="taxonomic scope" value="Bacteria"/>
</dbReference>
<comment type="caution">
    <text evidence="4">The sequence shown here is derived from an EMBL/GenBank/DDBJ whole genome shotgun (WGS) entry which is preliminary data.</text>
</comment>
<comment type="subcellular location">
    <subcellularLocation>
        <location evidence="3">Cytoplasm</location>
    </subcellularLocation>
    <text evidence="3">Associated with two foci at the outer edges of the nucleoid region in young cells, and at four foci within both cell halves in older cells.</text>
</comment>
<dbReference type="GO" id="GO:0007059">
    <property type="term" value="P:chromosome segregation"/>
    <property type="evidence" value="ECO:0007669"/>
    <property type="project" value="UniProtKB-UniRule"/>
</dbReference>
<organism evidence="4 5">
    <name type="scientific">Megasphaera vaginalis</name>
    <name type="common">ex Srinivasan et al. 2021</name>
    <dbReference type="NCBI Taxonomy" id="1111454"/>
    <lineage>
        <taxon>Bacteria</taxon>
        <taxon>Bacillati</taxon>
        <taxon>Bacillota</taxon>
        <taxon>Negativicutes</taxon>
        <taxon>Veillonellales</taxon>
        <taxon>Veillonellaceae</taxon>
        <taxon>Megasphaera</taxon>
    </lineage>
</organism>
<comment type="similarity">
    <text evidence="3">Belongs to the ScpA family.</text>
</comment>
<evidence type="ECO:0000256" key="3">
    <source>
        <dbReference type="HAMAP-Rule" id="MF_01805"/>
    </source>
</evidence>
<dbReference type="OrthoDB" id="9811016at2"/>
<dbReference type="GO" id="GO:0051301">
    <property type="term" value="P:cell division"/>
    <property type="evidence" value="ECO:0007669"/>
    <property type="project" value="UniProtKB-KW"/>
</dbReference>
<proteinExistence type="inferred from homology"/>
<dbReference type="EMBL" id="AWXA01000046">
    <property type="protein sequence ID" value="ERT58144.1"/>
    <property type="molecule type" value="Genomic_DNA"/>
</dbReference>
<dbReference type="RefSeq" id="WP_023054155.1">
    <property type="nucleotide sequence ID" value="NZ_AWXA01000046.1"/>
</dbReference>
<reference evidence="4 5" key="1">
    <citation type="submission" date="2013-09" db="EMBL/GenBank/DDBJ databases">
        <authorList>
            <person name="Durkin A.S."/>
            <person name="Haft D.R."/>
            <person name="McCorrison J."/>
            <person name="Torralba M."/>
            <person name="Gillis M."/>
            <person name="Haft D.H."/>
            <person name="Methe B."/>
            <person name="Sutton G."/>
            <person name="Nelson K.E."/>
        </authorList>
    </citation>
    <scope>NUCLEOTIDE SEQUENCE [LARGE SCALE GENOMIC DNA]</scope>
    <source>
        <strain evidence="4 5">BV3C16-1</strain>
    </source>
</reference>
<accession>U7UH05</accession>
<dbReference type="InterPro" id="IPR003768">
    <property type="entry name" value="ScpA"/>
</dbReference>
<sequence length="254" mass="29220">MGEYRYKVSDFEGPLDLLLYLIEKNKVDIYHIPIVEITDQFNEYISQIKSFDANYGSKFFLMAATLLQIKSRHLLPKVPKASDEAEDDLQEALVRQLVEYRRMKALSQVMGTLWEARSYMLDRERTPLPHEPKFSGTIQKNALYQAFHTVFLALEESTPAVVRIRQEIYTVDECMERVKELLARQRKPVTLSDIFRSCRTKLELIITFLAVLELVKMGQCRTISDGDDGHALALQYNCRAGENGNFGSAALSQR</sequence>
<dbReference type="PANTHER" id="PTHR33969">
    <property type="entry name" value="SEGREGATION AND CONDENSATION PROTEIN A"/>
    <property type="match status" value="1"/>
</dbReference>
<keyword evidence="3" id="KW-0132">Cell division</keyword>
<evidence type="ECO:0000256" key="1">
    <source>
        <dbReference type="ARBA" id="ARBA00022829"/>
    </source>
</evidence>
<evidence type="ECO:0000313" key="4">
    <source>
        <dbReference type="EMBL" id="ERT58144.1"/>
    </source>
</evidence>